<feature type="region of interest" description="Disordered" evidence="2">
    <location>
        <begin position="1"/>
        <end position="98"/>
    </location>
</feature>
<dbReference type="Ensembl" id="ENSFHET00000033154.1">
    <property type="protein sequence ID" value="ENSFHEP00000015318.1"/>
    <property type="gene ID" value="ENSFHEG00000016951.1"/>
</dbReference>
<feature type="region of interest" description="Disordered" evidence="2">
    <location>
        <begin position="224"/>
        <end position="249"/>
    </location>
</feature>
<feature type="compositionally biased region" description="Acidic residues" evidence="2">
    <location>
        <begin position="350"/>
        <end position="368"/>
    </location>
</feature>
<reference evidence="3" key="2">
    <citation type="submission" date="2025-09" db="UniProtKB">
        <authorList>
            <consortium name="Ensembl"/>
        </authorList>
    </citation>
    <scope>IDENTIFICATION</scope>
</reference>
<sequence length="392" mass="41837">MPPSSYWQLCPPSKTSLQGGLLSSSFPPGPVPLVPPDAHLQEGNDPLEGGPSQSQHQRPLVPSTSASELSLSGATAPPPAPGLPPPPPPPPKRHCRSLSVPEDLSRCRYTWRPSASRVWTPVSRQQCHGGAACPLRAPSSSLNSSLHSSSSPTFFSLALSPDSPLPWSFPWDPSEAAAGGGACCCFFPSPSSCSSSPSPLHPPPPPQRRFSLSPVLIRDSAAAAFLPPPPVPRGPVPPSPSSACSTPSSLRRTLPPQLPRCHSQPCDLLLLKPGLKRRRDPDRPCARPVLDFTKMTQTRSMDPQCLERGGGRLACAGDVCLGMEAFMGDFRGSCSPAECLGRTSIGPLSESDEECREDDEDEEEDAEEREAAQQAVFERDCTELDLNLIEEN</sequence>
<dbReference type="PANTHER" id="PTHR28567:SF4">
    <property type="entry name" value="PROTEIN FAM53C"/>
    <property type="match status" value="1"/>
</dbReference>
<dbReference type="Proteomes" id="UP000265000">
    <property type="component" value="Unplaced"/>
</dbReference>
<dbReference type="GO" id="GO:0005634">
    <property type="term" value="C:nucleus"/>
    <property type="evidence" value="ECO:0007669"/>
    <property type="project" value="TreeGrafter"/>
</dbReference>
<keyword evidence="4" id="KW-1185">Reference proteome</keyword>
<feature type="compositionally biased region" description="Pro residues" evidence="2">
    <location>
        <begin position="226"/>
        <end position="240"/>
    </location>
</feature>
<feature type="compositionally biased region" description="Polar residues" evidence="2">
    <location>
        <begin position="51"/>
        <end position="73"/>
    </location>
</feature>
<dbReference type="Pfam" id="PF15242">
    <property type="entry name" value="FAM53"/>
    <property type="match status" value="1"/>
</dbReference>
<dbReference type="PANTHER" id="PTHR28567">
    <property type="entry name" value="PROTEIN FAM53A-LIKE ISOFORM X1"/>
    <property type="match status" value="1"/>
</dbReference>
<feature type="region of interest" description="Disordered" evidence="2">
    <location>
        <begin position="345"/>
        <end position="375"/>
    </location>
</feature>
<dbReference type="InterPro" id="IPR029356">
    <property type="entry name" value="FAM53"/>
</dbReference>
<comment type="similarity">
    <text evidence="1">Belongs to the FAM53 family.</text>
</comment>
<evidence type="ECO:0000313" key="4">
    <source>
        <dbReference type="Proteomes" id="UP000265000"/>
    </source>
</evidence>
<accession>A0A3Q2PP38</accession>
<reference evidence="3" key="1">
    <citation type="submission" date="2025-08" db="UniProtKB">
        <authorList>
            <consortium name="Ensembl"/>
        </authorList>
    </citation>
    <scope>IDENTIFICATION</scope>
</reference>
<proteinExistence type="inferred from homology"/>
<dbReference type="AlphaFoldDB" id="A0A3Q2PP38"/>
<evidence type="ECO:0000256" key="2">
    <source>
        <dbReference type="SAM" id="MobiDB-lite"/>
    </source>
</evidence>
<dbReference type="GO" id="GO:0006606">
    <property type="term" value="P:protein import into nucleus"/>
    <property type="evidence" value="ECO:0007669"/>
    <property type="project" value="TreeGrafter"/>
</dbReference>
<feature type="compositionally biased region" description="Pro residues" evidence="2">
    <location>
        <begin position="76"/>
        <end position="90"/>
    </location>
</feature>
<evidence type="ECO:0000256" key="1">
    <source>
        <dbReference type="ARBA" id="ARBA00010984"/>
    </source>
</evidence>
<protein>
    <submittedName>
        <fullName evidence="3">Family with sequence similarity 53 member C</fullName>
    </submittedName>
</protein>
<evidence type="ECO:0000313" key="3">
    <source>
        <dbReference type="Ensembl" id="ENSFHEP00000015318.1"/>
    </source>
</evidence>
<dbReference type="GeneTree" id="ENSGT00530000063371"/>
<name>A0A3Q2PP38_FUNHE</name>
<organism evidence="3 4">
    <name type="scientific">Fundulus heteroclitus</name>
    <name type="common">Killifish</name>
    <name type="synonym">Mummichog</name>
    <dbReference type="NCBI Taxonomy" id="8078"/>
    <lineage>
        <taxon>Eukaryota</taxon>
        <taxon>Metazoa</taxon>
        <taxon>Chordata</taxon>
        <taxon>Craniata</taxon>
        <taxon>Vertebrata</taxon>
        <taxon>Euteleostomi</taxon>
        <taxon>Actinopterygii</taxon>
        <taxon>Neopterygii</taxon>
        <taxon>Teleostei</taxon>
        <taxon>Neoteleostei</taxon>
        <taxon>Acanthomorphata</taxon>
        <taxon>Ovalentaria</taxon>
        <taxon>Atherinomorphae</taxon>
        <taxon>Cyprinodontiformes</taxon>
        <taxon>Fundulidae</taxon>
        <taxon>Fundulus</taxon>
    </lineage>
</organism>